<reference evidence="2" key="1">
    <citation type="journal article" date="2019" name="Int. J. Syst. Evol. Microbiol.">
        <title>The Global Catalogue of Microorganisms (GCM) 10K type strain sequencing project: providing services to taxonomists for standard genome sequencing and annotation.</title>
        <authorList>
            <consortium name="The Broad Institute Genomics Platform"/>
            <consortium name="The Broad Institute Genome Sequencing Center for Infectious Disease"/>
            <person name="Wu L."/>
            <person name="Ma J."/>
        </authorList>
    </citation>
    <scope>NUCLEOTIDE SEQUENCE [LARGE SCALE GENOMIC DNA]</scope>
    <source>
        <strain evidence="2">JCM 9373</strain>
    </source>
</reference>
<dbReference type="EMBL" id="BAAAUT010000031">
    <property type="protein sequence ID" value="GAA3144211.1"/>
    <property type="molecule type" value="Genomic_DNA"/>
</dbReference>
<name>A0ABP6ND06_9ACTN</name>
<dbReference type="RefSeq" id="WP_344861527.1">
    <property type="nucleotide sequence ID" value="NZ_BAAAUT010000031.1"/>
</dbReference>
<keyword evidence="2" id="KW-1185">Reference proteome</keyword>
<gene>
    <name evidence="1" type="ORF">GCM10010466_39140</name>
</gene>
<sequence>MTSPIPAHLTVAPTLGLWQQAVDHLADAAGRRSDWVRGVMALAWQLMLRSDKFNVTAPQRGATWDILTAEMGCSRRALAYKLAWMRAVGLLVTITPGSTPRFRPGTFRGRLDDGFGNLAAEYALTIPLELLDDAALQAIEDSYAPVEDADDEVPWPVETVRERPVFSQVNTPVEGSCTPCADGSVGEKTLPTHAREMSDSAPPSSAWSATVTPGTKKDMIAACERLRAENPPLRVVSAKDLRSLLRPLFAAGATVRDVYHVLNTRPDGQRWGDLTPPLRRPRYERCRILRAMIRHRLTWWITGDGELKHVLPSQEHAAAEARRRTEAQRFRVQVLEGARSAGDALRGLAAVRAAFAATGAGAAALEKVAARRVRQSRWVA</sequence>
<protein>
    <submittedName>
        <fullName evidence="1">Uncharacterized protein</fullName>
    </submittedName>
</protein>
<organism evidence="1 2">
    <name type="scientific">Planomonospora alba</name>
    <dbReference type="NCBI Taxonomy" id="161354"/>
    <lineage>
        <taxon>Bacteria</taxon>
        <taxon>Bacillati</taxon>
        <taxon>Actinomycetota</taxon>
        <taxon>Actinomycetes</taxon>
        <taxon>Streptosporangiales</taxon>
        <taxon>Streptosporangiaceae</taxon>
        <taxon>Planomonospora</taxon>
    </lineage>
</organism>
<dbReference type="Proteomes" id="UP001500320">
    <property type="component" value="Unassembled WGS sequence"/>
</dbReference>
<proteinExistence type="predicted"/>
<evidence type="ECO:0000313" key="2">
    <source>
        <dbReference type="Proteomes" id="UP001500320"/>
    </source>
</evidence>
<comment type="caution">
    <text evidence="1">The sequence shown here is derived from an EMBL/GenBank/DDBJ whole genome shotgun (WGS) entry which is preliminary data.</text>
</comment>
<evidence type="ECO:0000313" key="1">
    <source>
        <dbReference type="EMBL" id="GAA3144211.1"/>
    </source>
</evidence>
<accession>A0ABP6ND06</accession>